<feature type="transmembrane region" description="Helical" evidence="6">
    <location>
        <begin position="150"/>
        <end position="173"/>
    </location>
</feature>
<reference evidence="7" key="1">
    <citation type="submission" date="2020-05" db="EMBL/GenBank/DDBJ databases">
        <authorList>
            <person name="Chiriac C."/>
            <person name="Salcher M."/>
            <person name="Ghai R."/>
            <person name="Kavagutti S V."/>
        </authorList>
    </citation>
    <scope>NUCLEOTIDE SEQUENCE</scope>
</reference>
<evidence type="ECO:0000256" key="4">
    <source>
        <dbReference type="ARBA" id="ARBA00022989"/>
    </source>
</evidence>
<proteinExistence type="inferred from homology"/>
<dbReference type="SUPFAM" id="SSF81338">
    <property type="entry name" value="Aquaporin-like"/>
    <property type="match status" value="1"/>
</dbReference>
<feature type="transmembrane region" description="Helical" evidence="6">
    <location>
        <begin position="193"/>
        <end position="212"/>
    </location>
</feature>
<dbReference type="GO" id="GO:0015250">
    <property type="term" value="F:water channel activity"/>
    <property type="evidence" value="ECO:0007669"/>
    <property type="project" value="TreeGrafter"/>
</dbReference>
<organism evidence="7">
    <name type="scientific">freshwater metagenome</name>
    <dbReference type="NCBI Taxonomy" id="449393"/>
    <lineage>
        <taxon>unclassified sequences</taxon>
        <taxon>metagenomes</taxon>
        <taxon>ecological metagenomes</taxon>
    </lineage>
</organism>
<evidence type="ECO:0000313" key="7">
    <source>
        <dbReference type="EMBL" id="CAB4557768.1"/>
    </source>
</evidence>
<keyword evidence="3 6" id="KW-0812">Transmembrane</keyword>
<dbReference type="Pfam" id="PF00230">
    <property type="entry name" value="MIP"/>
    <property type="match status" value="1"/>
</dbReference>
<evidence type="ECO:0000256" key="1">
    <source>
        <dbReference type="ARBA" id="ARBA00004141"/>
    </source>
</evidence>
<evidence type="ECO:0000256" key="6">
    <source>
        <dbReference type="SAM" id="Phobius"/>
    </source>
</evidence>
<keyword evidence="4 6" id="KW-1133">Transmembrane helix</keyword>
<feature type="transmembrane region" description="Helical" evidence="6">
    <location>
        <begin position="82"/>
        <end position="103"/>
    </location>
</feature>
<dbReference type="InterPro" id="IPR023271">
    <property type="entry name" value="Aquaporin-like"/>
</dbReference>
<keyword evidence="5 6" id="KW-0472">Membrane</keyword>
<dbReference type="AlphaFoldDB" id="A0A6J6D840"/>
<evidence type="ECO:0000256" key="2">
    <source>
        <dbReference type="ARBA" id="ARBA00006175"/>
    </source>
</evidence>
<dbReference type="PANTHER" id="PTHR19139:SF199">
    <property type="entry name" value="MIP17260P"/>
    <property type="match status" value="1"/>
</dbReference>
<dbReference type="Gene3D" id="1.20.1080.10">
    <property type="entry name" value="Glycerol uptake facilitator protein"/>
    <property type="match status" value="1"/>
</dbReference>
<dbReference type="PANTHER" id="PTHR19139">
    <property type="entry name" value="AQUAPORIN TRANSPORTER"/>
    <property type="match status" value="1"/>
</dbReference>
<feature type="transmembrane region" description="Helical" evidence="6">
    <location>
        <begin position="38"/>
        <end position="61"/>
    </location>
</feature>
<comment type="subcellular location">
    <subcellularLocation>
        <location evidence="1">Membrane</location>
        <topology evidence="1">Multi-pass membrane protein</topology>
    </subcellularLocation>
</comment>
<dbReference type="PRINTS" id="PR00783">
    <property type="entry name" value="MINTRINSICP"/>
</dbReference>
<gene>
    <name evidence="7" type="ORF">UFOPK1618_00321</name>
</gene>
<sequence length="220" mass="22826">MKKLLGPSLAEFFGTLVLVCVVVGSGIMGTNLSADAGIALLINTVSTIFALALLILILGPVSGAQFNPVVSLVLLLQKKMPVSKFFAFVPAQILGAIAGAILANQMFNLEAVQVSEKYRISSGTLIGEVLATAGLLIVILVLTQRRQEKLIAISVAAWIGSAYFFTSSTSFANPAVTIGRVFSDTFAGISPDSVLPFIGAQVVGMALGLLAAKAITKSNL</sequence>
<comment type="similarity">
    <text evidence="2">Belongs to the MIP/aquaporin (TC 1.A.8) family.</text>
</comment>
<dbReference type="GO" id="GO:0005886">
    <property type="term" value="C:plasma membrane"/>
    <property type="evidence" value="ECO:0007669"/>
    <property type="project" value="TreeGrafter"/>
</dbReference>
<accession>A0A6J6D840</accession>
<dbReference type="EMBL" id="CAEZTF010000041">
    <property type="protein sequence ID" value="CAB4557768.1"/>
    <property type="molecule type" value="Genomic_DNA"/>
</dbReference>
<feature type="transmembrane region" description="Helical" evidence="6">
    <location>
        <begin position="123"/>
        <end position="143"/>
    </location>
</feature>
<name>A0A6J6D840_9ZZZZ</name>
<dbReference type="InterPro" id="IPR034294">
    <property type="entry name" value="Aquaporin_transptr"/>
</dbReference>
<dbReference type="InterPro" id="IPR000425">
    <property type="entry name" value="MIP"/>
</dbReference>
<evidence type="ECO:0000256" key="3">
    <source>
        <dbReference type="ARBA" id="ARBA00022692"/>
    </source>
</evidence>
<protein>
    <submittedName>
        <fullName evidence="7">Unannotated protein</fullName>
    </submittedName>
</protein>
<evidence type="ECO:0000256" key="5">
    <source>
        <dbReference type="ARBA" id="ARBA00023136"/>
    </source>
</evidence>
<feature type="transmembrane region" description="Helical" evidence="6">
    <location>
        <begin position="12"/>
        <end position="32"/>
    </location>
</feature>